<name>A0A964WXC3_9FLAO</name>
<sequence>MIIRIFTATIPSDLHNAFETKFKEISVPVVKNYNGLISLEIGRPSQWNPNEFVMVSRWKTEQDLINFAGEDWNKAHIPKGMEKYITTCTVSHFEQIDLKQG</sequence>
<comment type="caution">
    <text evidence="2">The sequence shown here is derived from an EMBL/GenBank/DDBJ whole genome shotgun (WGS) entry which is preliminary data.</text>
</comment>
<dbReference type="AlphaFoldDB" id="A0A964WXC3"/>
<dbReference type="SUPFAM" id="SSF54909">
    <property type="entry name" value="Dimeric alpha+beta barrel"/>
    <property type="match status" value="1"/>
</dbReference>
<dbReference type="Pfam" id="PF03992">
    <property type="entry name" value="ABM"/>
    <property type="match status" value="1"/>
</dbReference>
<feature type="domain" description="ABM" evidence="1">
    <location>
        <begin position="1"/>
        <end position="93"/>
    </location>
</feature>
<accession>A0A964WXC3</accession>
<dbReference type="RefSeq" id="WP_166522871.1">
    <property type="nucleotide sequence ID" value="NZ_JAAABI010000002.1"/>
</dbReference>
<dbReference type="InterPro" id="IPR011008">
    <property type="entry name" value="Dimeric_a/b-barrel"/>
</dbReference>
<organism evidence="2 3">
    <name type="scientific">Flagellimonas ochracea</name>
    <dbReference type="NCBI Taxonomy" id="2696472"/>
    <lineage>
        <taxon>Bacteria</taxon>
        <taxon>Pseudomonadati</taxon>
        <taxon>Bacteroidota</taxon>
        <taxon>Flavobacteriia</taxon>
        <taxon>Flavobacteriales</taxon>
        <taxon>Flavobacteriaceae</taxon>
        <taxon>Flagellimonas</taxon>
    </lineage>
</organism>
<dbReference type="PROSITE" id="PS51725">
    <property type="entry name" value="ABM"/>
    <property type="match status" value="1"/>
</dbReference>
<dbReference type="InterPro" id="IPR007138">
    <property type="entry name" value="ABM_dom"/>
</dbReference>
<dbReference type="EMBL" id="JAAABI010000002">
    <property type="protein sequence ID" value="NAY91449.1"/>
    <property type="molecule type" value="Genomic_DNA"/>
</dbReference>
<evidence type="ECO:0000313" key="2">
    <source>
        <dbReference type="EMBL" id="NAY91449.1"/>
    </source>
</evidence>
<keyword evidence="3" id="KW-1185">Reference proteome</keyword>
<proteinExistence type="predicted"/>
<gene>
    <name evidence="2" type="ORF">GTQ34_05930</name>
</gene>
<evidence type="ECO:0000259" key="1">
    <source>
        <dbReference type="PROSITE" id="PS51725"/>
    </source>
</evidence>
<protein>
    <recommendedName>
        <fullName evidence="1">ABM domain-containing protein</fullName>
    </recommendedName>
</protein>
<reference evidence="2" key="1">
    <citation type="submission" date="2020-01" db="EMBL/GenBank/DDBJ databases">
        <title>Muricauda ochracea sp. nov., isolated from a tidal flat of Garorim bay in Korea.</title>
        <authorList>
            <person name="Kim D."/>
            <person name="Yoo Y."/>
            <person name="Kim J.-J."/>
        </authorList>
    </citation>
    <scope>NUCLEOTIDE SEQUENCE</scope>
    <source>
        <strain evidence="2">JGD-17</strain>
    </source>
</reference>
<dbReference type="Gene3D" id="3.30.70.100">
    <property type="match status" value="1"/>
</dbReference>
<dbReference type="Proteomes" id="UP000667650">
    <property type="component" value="Unassembled WGS sequence"/>
</dbReference>
<evidence type="ECO:0000313" key="3">
    <source>
        <dbReference type="Proteomes" id="UP000667650"/>
    </source>
</evidence>